<gene>
    <name evidence="2" type="ORF">P9847_09040</name>
</gene>
<feature type="coiled-coil region" evidence="1">
    <location>
        <begin position="1021"/>
        <end position="1048"/>
    </location>
</feature>
<protein>
    <recommendedName>
        <fullName evidence="4">Chromosome segregation ATPase</fullName>
    </recommendedName>
</protein>
<reference evidence="2 3" key="1">
    <citation type="submission" date="2023-03" db="EMBL/GenBank/DDBJ databases">
        <title>Bacillus Genome Sequencing.</title>
        <authorList>
            <person name="Dunlap C."/>
        </authorList>
    </citation>
    <scope>NUCLEOTIDE SEQUENCE [LARGE SCALE GENOMIC DNA]</scope>
    <source>
        <strain evidence="2 3">NRS-52</strain>
    </source>
</reference>
<dbReference type="PANTHER" id="PTHR23159">
    <property type="entry name" value="CENTROSOMAL PROTEIN 2"/>
    <property type="match status" value="1"/>
</dbReference>
<organism evidence="2 3">
    <name type="scientific">Paenibacillus chibensis</name>
    <dbReference type="NCBI Taxonomy" id="59846"/>
    <lineage>
        <taxon>Bacteria</taxon>
        <taxon>Bacillati</taxon>
        <taxon>Bacillota</taxon>
        <taxon>Bacilli</taxon>
        <taxon>Bacillales</taxon>
        <taxon>Paenibacillaceae</taxon>
        <taxon>Paenibacillus</taxon>
    </lineage>
</organism>
<accession>A0ABU6PRF2</accession>
<evidence type="ECO:0000313" key="3">
    <source>
        <dbReference type="Proteomes" id="UP001343257"/>
    </source>
</evidence>
<proteinExistence type="predicted"/>
<sequence length="1488" mass="171440">MSGIQAVRLTNVQYNKQQFVMDNLFLDLANETDLVHALLTFPNGYGKGVILQMIFQIFKPLTKWQGGKGRVSQLFHTASGGFRPYTVYTALEWKLDGTEERHLVTGIAITARRVKEADGEKMKTDTPFKLFTVLCGSNSEHRLAKLPYWDEEAGETWTLERWEEYAREFPQHIRLYGEGDLRKYRSFLEDYGIFSDEWEEMYKINQNEAGTSVHFEKLGAGHNDGLFRNVIIPSIEANMRKQGSRENVTNLKELFIEVAKIAYNLNTLLARKAAMIGLLEMLRDAEGVYQSLDLAERDVQSHLDKGGDLKSALRERIEEAEQDLRTLNTEWESAQASQKDARFQLKNLIYVEKQYELLHVRVRLEETRAEATRQKDAAQEQKKGIYAAERDILRKDFENVTAILDATVAELAALMMREKITDVKREQEEMVSTIQKEWPQLLSRVRHAASEALGYQEMLQSHVESAEKAQKKAYEEQNQIGMEIGGVKERIRSFEEKRKHGLKEYGIHDQYALQRLKEDKHLEANALIERMAGAEEKAAEIAEETILVGEKRGKAESAVEYAKTQVKALEDAYERQLKLEVEAAALLVSFSPTPLPWHEERYASWMEEELPEVIAENTRMADAVHRETEELRRLQNESMITDGGVWVPNTTILEVRDTIKRYGFTCLLGTEYLDERSEEEQGRLQGSVKLLPYGLVILRNEQEKIQNLTTFRKRVLFHPVPLFVIEHLEDAATPIFVTVPNRGEEIGFSSDALESYRKETAAEIQKRSVQLAEVEQLLKQRKEGVRRAQIALGSDKRAEALNEECNRSEEAAAYARKRYKELSDRLSELQSSAQIAREELQVLLTSHKQAETSFLELAALDEAWENFLVDEAHLKELENKDRRASQHINEILEAKKRAESDVREQKSIYDDWRRGWGTSFQPFREAFPDLEDIGGVDPSSNIFPPEVYPVVPSFLLDAMTRWKACQRTLEQANTEIAILEERKTNASKQLNDMRHKLVNHDPAWQSHAAPMETKEVLESRRDRCRVLYEQADELRQDAEKEVQGLLVSEMTIIERCDELNQEIIKDFGREVEYKSGIIIKEKRAEWEWKLSNASSRVSSVKSNLDVMTEKKRARSEAYDRLPIAECSRRASRELYEKVGVDSKSEVDRWLDSERSLRDAVTTKRNGCIQRVLQIQRKIKQTSWDAETKENGDALFDSIRELETAEMAIQKISDAIFIYDGVLQHEETNLSIAQEAEQRWVQTATEHSRQIISHIGEMVKGMSIRNRYGYSFPLMKLKNDSPIRIEDMESRMESLFRQTLGFVEKKGLDLNSLQKSDLGDRLDAGSIVYAAYQFVFPTMLVYNMNVDNAFWVDRPLEKYFTEWEVFLQGSDEEATGSGGQRLAAFTLLSIMLTTQKRRRNKVSKRSVFINDNPFANAISEHVLDPIFRVADALGVQWIVVAPPELVSKMEVSERFPSYYGLDLEPDRTGKHKVVIASRHLRDPLEKKIF</sequence>
<name>A0ABU6PRF2_9BACL</name>
<keyword evidence="1" id="KW-0175">Coiled coil</keyword>
<evidence type="ECO:0000313" key="2">
    <source>
        <dbReference type="EMBL" id="MED5017454.1"/>
    </source>
</evidence>
<dbReference type="PANTHER" id="PTHR23159:SF31">
    <property type="entry name" value="CENTROSOME-ASSOCIATED PROTEIN CEP250 ISOFORM X1"/>
    <property type="match status" value="1"/>
</dbReference>
<evidence type="ECO:0008006" key="4">
    <source>
        <dbReference type="Google" id="ProtNLM"/>
    </source>
</evidence>
<feature type="coiled-coil region" evidence="1">
    <location>
        <begin position="303"/>
        <end position="337"/>
    </location>
</feature>
<keyword evidence="3" id="KW-1185">Reference proteome</keyword>
<dbReference type="Proteomes" id="UP001343257">
    <property type="component" value="Unassembled WGS sequence"/>
</dbReference>
<feature type="coiled-coil region" evidence="1">
    <location>
        <begin position="517"/>
        <end position="544"/>
    </location>
</feature>
<feature type="coiled-coil region" evidence="1">
    <location>
        <begin position="962"/>
        <end position="996"/>
    </location>
</feature>
<dbReference type="RefSeq" id="WP_328277171.1">
    <property type="nucleotide sequence ID" value="NZ_JARTLD010000024.1"/>
</dbReference>
<feature type="coiled-coil region" evidence="1">
    <location>
        <begin position="798"/>
        <end position="839"/>
    </location>
</feature>
<comment type="caution">
    <text evidence="2">The sequence shown here is derived from an EMBL/GenBank/DDBJ whole genome shotgun (WGS) entry which is preliminary data.</text>
</comment>
<evidence type="ECO:0000256" key="1">
    <source>
        <dbReference type="SAM" id="Coils"/>
    </source>
</evidence>
<dbReference type="EMBL" id="JARTLD010000024">
    <property type="protein sequence ID" value="MED5017454.1"/>
    <property type="molecule type" value="Genomic_DNA"/>
</dbReference>